<dbReference type="OrthoDB" id="10337225at2759"/>
<feature type="region of interest" description="Disordered" evidence="1">
    <location>
        <begin position="105"/>
        <end position="129"/>
    </location>
</feature>
<dbReference type="RefSeq" id="XP_016656319.2">
    <property type="nucleotide sequence ID" value="XM_016800830.2"/>
</dbReference>
<proteinExistence type="predicted"/>
<keyword evidence="4" id="KW-1185">Reference proteome</keyword>
<dbReference type="GeneID" id="100571727"/>
<evidence type="ECO:0000259" key="2">
    <source>
        <dbReference type="Pfam" id="PF16064"/>
    </source>
</evidence>
<dbReference type="Pfam" id="PF16064">
    <property type="entry name" value="DUF4806"/>
    <property type="match status" value="1"/>
</dbReference>
<accession>A0A8R2D137</accession>
<dbReference type="EnsemblMetazoa" id="XM_016800830.2">
    <property type="protein sequence ID" value="XP_016656319.2"/>
    <property type="gene ID" value="LOC100571727"/>
</dbReference>
<evidence type="ECO:0000313" key="4">
    <source>
        <dbReference type="Proteomes" id="UP000007819"/>
    </source>
</evidence>
<dbReference type="InterPro" id="IPR032071">
    <property type="entry name" value="DUF4806"/>
</dbReference>
<organism evidence="3 4">
    <name type="scientific">Acyrthosiphon pisum</name>
    <name type="common">Pea aphid</name>
    <dbReference type="NCBI Taxonomy" id="7029"/>
    <lineage>
        <taxon>Eukaryota</taxon>
        <taxon>Metazoa</taxon>
        <taxon>Ecdysozoa</taxon>
        <taxon>Arthropoda</taxon>
        <taxon>Hexapoda</taxon>
        <taxon>Insecta</taxon>
        <taxon>Pterygota</taxon>
        <taxon>Neoptera</taxon>
        <taxon>Paraneoptera</taxon>
        <taxon>Hemiptera</taxon>
        <taxon>Sternorrhyncha</taxon>
        <taxon>Aphidomorpha</taxon>
        <taxon>Aphidoidea</taxon>
        <taxon>Aphididae</taxon>
        <taxon>Macrosiphini</taxon>
        <taxon>Acyrthosiphon</taxon>
    </lineage>
</organism>
<reference evidence="3" key="2">
    <citation type="submission" date="2022-06" db="UniProtKB">
        <authorList>
            <consortium name="EnsemblMetazoa"/>
        </authorList>
    </citation>
    <scope>IDENTIFICATION</scope>
</reference>
<reference evidence="4" key="1">
    <citation type="submission" date="2010-06" db="EMBL/GenBank/DDBJ databases">
        <authorList>
            <person name="Jiang H."/>
            <person name="Abraham K."/>
            <person name="Ali S."/>
            <person name="Alsbrooks S.L."/>
            <person name="Anim B.N."/>
            <person name="Anosike U.S."/>
            <person name="Attaway T."/>
            <person name="Bandaranaike D.P."/>
            <person name="Battles P.K."/>
            <person name="Bell S.N."/>
            <person name="Bell A.V."/>
            <person name="Beltran B."/>
            <person name="Bickham C."/>
            <person name="Bustamante Y."/>
            <person name="Caleb T."/>
            <person name="Canada A."/>
            <person name="Cardenas V."/>
            <person name="Carter K."/>
            <person name="Chacko J."/>
            <person name="Chandrabose M.N."/>
            <person name="Chavez D."/>
            <person name="Chavez A."/>
            <person name="Chen L."/>
            <person name="Chu H.-S."/>
            <person name="Claassen K.J."/>
            <person name="Cockrell R."/>
            <person name="Collins M."/>
            <person name="Cooper J.A."/>
            <person name="Cree A."/>
            <person name="Curry S.M."/>
            <person name="Da Y."/>
            <person name="Dao M.D."/>
            <person name="Das B."/>
            <person name="Davila M.-L."/>
            <person name="Davy-Carroll L."/>
            <person name="Denson S."/>
            <person name="Dinh H."/>
            <person name="Ebong V.E."/>
            <person name="Edwards J.R."/>
            <person name="Egan A."/>
            <person name="El-Daye J."/>
            <person name="Escobedo L."/>
            <person name="Fernandez S."/>
            <person name="Fernando P.R."/>
            <person name="Flagg N."/>
            <person name="Forbes L.D."/>
            <person name="Fowler R.G."/>
            <person name="Fu Q."/>
            <person name="Gabisi R.A."/>
            <person name="Ganer J."/>
            <person name="Garbino Pronczuk A."/>
            <person name="Garcia R.M."/>
            <person name="Garner T."/>
            <person name="Garrett T.E."/>
            <person name="Gonzalez D.A."/>
            <person name="Hamid H."/>
            <person name="Hawkins E.S."/>
            <person name="Hirani K."/>
            <person name="Hogues M.E."/>
            <person name="Hollins B."/>
            <person name="Hsiao C.-H."/>
            <person name="Jabil R."/>
            <person name="James M.L."/>
            <person name="Jhangiani S.N."/>
            <person name="Johnson B."/>
            <person name="Johnson Q."/>
            <person name="Joshi V."/>
            <person name="Kalu J.B."/>
            <person name="Kam C."/>
            <person name="Kashfia A."/>
            <person name="Keebler J."/>
            <person name="Kisamo H."/>
            <person name="Kovar C.L."/>
            <person name="Lago L.A."/>
            <person name="Lai C.-Y."/>
            <person name="Laidlaw J."/>
            <person name="Lara F."/>
            <person name="Le T.-K."/>
            <person name="Lee S.L."/>
            <person name="Legall F.H."/>
            <person name="Lemon S.J."/>
            <person name="Lewis L.R."/>
            <person name="Li B."/>
            <person name="Liu Y."/>
            <person name="Liu Y.-S."/>
            <person name="Lopez J."/>
            <person name="Lozado R.J."/>
            <person name="Lu J."/>
            <person name="Madu R.C."/>
            <person name="Maheshwari M."/>
            <person name="Maheshwari R."/>
            <person name="Malloy K."/>
            <person name="Martinez E."/>
            <person name="Mathew T."/>
            <person name="Mercado I.C."/>
            <person name="Mercado C."/>
            <person name="Meyer B."/>
            <person name="Montgomery K."/>
            <person name="Morgan M.B."/>
            <person name="Munidasa M."/>
            <person name="Nazareth L.V."/>
            <person name="Nelson J."/>
            <person name="Ng B.M."/>
            <person name="Nguyen N.B."/>
            <person name="Nguyen P.Q."/>
            <person name="Nguyen T."/>
            <person name="Obregon M."/>
            <person name="Okwuonu G.O."/>
            <person name="Onwere C.G."/>
            <person name="Orozco G."/>
            <person name="Parra A."/>
            <person name="Patel S."/>
            <person name="Patil S."/>
            <person name="Perez A."/>
            <person name="Perez Y."/>
            <person name="Pham C."/>
            <person name="Primus E.L."/>
            <person name="Pu L.-L."/>
            <person name="Puazo M."/>
            <person name="Qin X."/>
            <person name="Quiroz J.B."/>
            <person name="Reese J."/>
            <person name="Richards S."/>
            <person name="Rives C.M."/>
            <person name="Robberts R."/>
            <person name="Ruiz S.J."/>
            <person name="Ruiz M.J."/>
            <person name="Santibanez J."/>
            <person name="Schneider B.W."/>
            <person name="Sisson I."/>
            <person name="Smith M."/>
            <person name="Sodergren E."/>
            <person name="Song X.-Z."/>
            <person name="Song B.B."/>
            <person name="Summersgill H."/>
            <person name="Thelus R."/>
            <person name="Thornton R.D."/>
            <person name="Trejos Z.Y."/>
            <person name="Usmani K."/>
            <person name="Vattathil S."/>
            <person name="Villasana D."/>
            <person name="Walker D.L."/>
            <person name="Wang S."/>
            <person name="Wang K."/>
            <person name="White C.S."/>
            <person name="Williams A.C."/>
            <person name="Williamson J."/>
            <person name="Wilson K."/>
            <person name="Woghiren I.O."/>
            <person name="Woodworth J.R."/>
            <person name="Worley K.C."/>
            <person name="Wright R.A."/>
            <person name="Wu W."/>
            <person name="Young L."/>
            <person name="Zhang L."/>
            <person name="Zhang J."/>
            <person name="Zhu Y."/>
            <person name="Muzny D.M."/>
            <person name="Weinstock G."/>
            <person name="Gibbs R.A."/>
        </authorList>
    </citation>
    <scope>NUCLEOTIDE SEQUENCE [LARGE SCALE GENOMIC DNA]</scope>
    <source>
        <strain evidence="4">LSR1</strain>
    </source>
</reference>
<protein>
    <recommendedName>
        <fullName evidence="2">DUF4806 domain-containing protein</fullName>
    </recommendedName>
</protein>
<dbReference type="KEGG" id="api:100571727"/>
<feature type="domain" description="DUF4806" evidence="2">
    <location>
        <begin position="250"/>
        <end position="315"/>
    </location>
</feature>
<evidence type="ECO:0000256" key="1">
    <source>
        <dbReference type="SAM" id="MobiDB-lite"/>
    </source>
</evidence>
<evidence type="ECO:0000313" key="3">
    <source>
        <dbReference type="EnsemblMetazoa" id="XP_016656319.2"/>
    </source>
</evidence>
<dbReference type="Proteomes" id="UP000007819">
    <property type="component" value="Chromosome X"/>
</dbReference>
<feature type="compositionally biased region" description="Basic and acidic residues" evidence="1">
    <location>
        <begin position="117"/>
        <end position="129"/>
    </location>
</feature>
<name>A0A8R2D137_ACYPI</name>
<sequence length="337" mass="38779">MIKIVMRTVLILQIVDDEDRDPMYGNDGKNISKCLFSVDEEYDHMYSNNDGKNNFSMGASNSPDLCNIINTDNRKILFQSQPLLVEEHEDNICKTVSLESNLNRRECLPTPKSGSKSLEKPSSKMSHDDYQTPQHYEYLSTIQSSSTAHTTPITKYVHSTQKNESVSKKRTTEEQDNMNKKHICENADDQLKMMNKAIIGLKYELKSVSYNIDSLQTMTKNIMDKLSSINSLPQSQDSDEYNATIADTLWPIQNENELNEQERLLKEDLSERNIIIKQLSRHSGKTIQETIRRIMQNMFSDELLKDYSYLGFKGKNVFSTLGSCKLIFDSVRKIQKI</sequence>
<dbReference type="AlphaFoldDB" id="A0A8R2D137"/>